<keyword evidence="1" id="KW-0812">Transmembrane</keyword>
<accession>A0A1H3CRI5</accession>
<feature type="transmembrane region" description="Helical" evidence="1">
    <location>
        <begin position="21"/>
        <end position="52"/>
    </location>
</feature>
<evidence type="ECO:0000256" key="1">
    <source>
        <dbReference type="SAM" id="Phobius"/>
    </source>
</evidence>
<evidence type="ECO:0000313" key="3">
    <source>
        <dbReference type="Proteomes" id="UP000198828"/>
    </source>
</evidence>
<dbReference type="InterPro" id="IPR018730">
    <property type="entry name" value="DUF2273"/>
</dbReference>
<sequence length="77" mass="9013">MIRELMYQLITYVKNNSNKVLGGFFGFLFGILVLTIGFFKTIFLFFTTWFGFILGSKSYSFNDIKELLIRIFSKSND</sequence>
<dbReference type="Pfam" id="PF10031">
    <property type="entry name" value="DUF2273"/>
    <property type="match status" value="1"/>
</dbReference>
<name>A0A1H3CRI5_9FIRM</name>
<evidence type="ECO:0000313" key="2">
    <source>
        <dbReference type="EMBL" id="SDX56757.1"/>
    </source>
</evidence>
<dbReference type="RefSeq" id="WP_093754247.1">
    <property type="nucleotide sequence ID" value="NZ_BSYN01000009.1"/>
</dbReference>
<dbReference type="Proteomes" id="UP000198828">
    <property type="component" value="Unassembled WGS sequence"/>
</dbReference>
<proteinExistence type="predicted"/>
<dbReference type="OrthoDB" id="1727295at2"/>
<keyword evidence="3" id="KW-1185">Reference proteome</keyword>
<dbReference type="AlphaFoldDB" id="A0A1H3CRI5"/>
<dbReference type="EMBL" id="FNNG01000013">
    <property type="protein sequence ID" value="SDX56757.1"/>
    <property type="molecule type" value="Genomic_DNA"/>
</dbReference>
<gene>
    <name evidence="2" type="ORF">SAMN05660923_02530</name>
</gene>
<keyword evidence="1" id="KW-0472">Membrane</keyword>
<organism evidence="2 3">
    <name type="scientific">Tepidimicrobium xylanilyticum</name>
    <dbReference type="NCBI Taxonomy" id="1123352"/>
    <lineage>
        <taxon>Bacteria</taxon>
        <taxon>Bacillati</taxon>
        <taxon>Bacillota</taxon>
        <taxon>Tissierellia</taxon>
        <taxon>Tissierellales</taxon>
        <taxon>Tepidimicrobiaceae</taxon>
        <taxon>Tepidimicrobium</taxon>
    </lineage>
</organism>
<keyword evidence="1" id="KW-1133">Transmembrane helix</keyword>
<protein>
    <submittedName>
        <fullName evidence="2">Small integral membrane protein</fullName>
    </submittedName>
</protein>
<reference evidence="2 3" key="1">
    <citation type="submission" date="2016-10" db="EMBL/GenBank/DDBJ databases">
        <authorList>
            <person name="de Groot N.N."/>
        </authorList>
    </citation>
    <scope>NUCLEOTIDE SEQUENCE [LARGE SCALE GENOMIC DNA]</scope>
    <source>
        <strain evidence="2 3">DSM 23310</strain>
    </source>
</reference>